<name>A0AC61QQ74_9BACT</name>
<reference evidence="1" key="1">
    <citation type="submission" date="2019-04" db="EMBL/GenBank/DDBJ databases">
        <title>Microbes associate with the intestines of laboratory mice.</title>
        <authorList>
            <person name="Navarre W."/>
            <person name="Wong E."/>
            <person name="Huang K."/>
            <person name="Tropini C."/>
            <person name="Ng K."/>
            <person name="Yu B."/>
        </authorList>
    </citation>
    <scope>NUCLEOTIDE SEQUENCE</scope>
    <source>
        <strain evidence="1">NM73_A23</strain>
    </source>
</reference>
<evidence type="ECO:0000313" key="2">
    <source>
        <dbReference type="Proteomes" id="UP000308886"/>
    </source>
</evidence>
<keyword evidence="1" id="KW-0413">Isomerase</keyword>
<proteinExistence type="predicted"/>
<organism evidence="1 2">
    <name type="scientific">Palleniella muris</name>
    <dbReference type="NCBI Taxonomy" id="3038145"/>
    <lineage>
        <taxon>Bacteria</taxon>
        <taxon>Pseudomonadati</taxon>
        <taxon>Bacteroidota</taxon>
        <taxon>Bacteroidia</taxon>
        <taxon>Bacteroidales</taxon>
        <taxon>Prevotellaceae</taxon>
        <taxon>Palleniella</taxon>
    </lineage>
</organism>
<comment type="caution">
    <text evidence="1">The sequence shown here is derived from an EMBL/GenBank/DDBJ whole genome shotgun (WGS) entry which is preliminary data.</text>
</comment>
<evidence type="ECO:0000313" key="1">
    <source>
        <dbReference type="EMBL" id="TGX82312.1"/>
    </source>
</evidence>
<sequence>MKLKTVIAMLIFGSAGTFAQTDDPVIMTIAGQNIARSEFEYSYKKNNSENVIDKKTVDEYVDLFVNYKLKVQSAVDEGMDTLSSYKKEFLQYRDQQIRPSFINDADVEAEAHTIYNNELKRIGPDGLIQPAHIFVRLSTNADKAAEAAAKARIDSLYNALQTGADFTELATKKSDDPGAASRGGVIGWISHGQTFEEFDKAAYALKKGEVGKPVQSPVGWHIIKVIDKKMLEPFDSLKANIMTFIDRRNIREQIIDRKVQEEVAASNGKTAEQIMDEHAAQMQAEDSDLAHLIREYHDGLLLYEISNREVWEKGAKDEAGLNAFFKKNKKNYKWDEPRFKGMAYHVKTKSDVKAVAKCVKGLKFEDWNEKLRTTFNGDSIIRIRVEKGLFKKGDNALVDSCVFKVPDAKVKRLKEYPIDAVYGKKLKKPQEMADVRAQVTADYQAKLEKEWVAGLRKKYTVVVDPNIVATVKKRVNGLK</sequence>
<protein>
    <submittedName>
        <fullName evidence="1">Peptidylprolyl isomerase</fullName>
    </submittedName>
</protein>
<dbReference type="EMBL" id="SRZC01000010">
    <property type="protein sequence ID" value="TGX82312.1"/>
    <property type="molecule type" value="Genomic_DNA"/>
</dbReference>
<dbReference type="Proteomes" id="UP000308886">
    <property type="component" value="Unassembled WGS sequence"/>
</dbReference>
<keyword evidence="2" id="KW-1185">Reference proteome</keyword>
<gene>
    <name evidence="1" type="ORF">E5358_07125</name>
</gene>
<accession>A0AC61QQ74</accession>